<dbReference type="Proteomes" id="UP000681526">
    <property type="component" value="Unassembled WGS sequence"/>
</dbReference>
<evidence type="ECO:0000313" key="2">
    <source>
        <dbReference type="EMBL" id="CAG5091861.1"/>
    </source>
</evidence>
<protein>
    <submittedName>
        <fullName evidence="2">Uncharacterized protein</fullName>
    </submittedName>
</protein>
<reference evidence="2 3" key="1">
    <citation type="submission" date="2021-04" db="EMBL/GenBank/DDBJ databases">
        <authorList>
            <person name="Rakotoarivonina H."/>
        </authorList>
    </citation>
    <scope>NUCLEOTIDE SEQUENCE [LARGE SCALE GENOMIC DNA]</scope>
    <source>
        <strain evidence="2 3">XE</strain>
    </source>
</reference>
<dbReference type="EMBL" id="CAJRAY010000085">
    <property type="protein sequence ID" value="CAG5091861.1"/>
    <property type="molecule type" value="Genomic_DNA"/>
</dbReference>
<accession>A0ABM8V7V1</accession>
<comment type="caution">
    <text evidence="2">The sequence shown here is derived from an EMBL/GenBank/DDBJ whole genome shotgun (WGS) entry which is preliminary data.</text>
</comment>
<evidence type="ECO:0000313" key="3">
    <source>
        <dbReference type="Proteomes" id="UP000681526"/>
    </source>
</evidence>
<proteinExistence type="predicted"/>
<keyword evidence="3" id="KW-1185">Reference proteome</keyword>
<dbReference type="RefSeq" id="WP_213485959.1">
    <property type="nucleotide sequence ID" value="NZ_CAJRAY010000085.1"/>
</dbReference>
<feature type="region of interest" description="Disordered" evidence="1">
    <location>
        <begin position="93"/>
        <end position="118"/>
    </location>
</feature>
<name>A0ABM8V7V1_THEXY</name>
<sequence>MKVKTSWRNLYIFNVDLMIESDTDATALEHLVSALNRSGFTDYRIKSGIETGSPIQQAAQGPHQSNPLPTPAELANGKTVAAESVFRLAEASEPLAPSTGNSRETAGGNAKGAADDGDSTGCIDKAMERIRGYIAGNRLVRLNVNRGRGIKLSVPCRIINLDESMYTVTVYHVDEKKVYTFGLFEIDDFIET</sequence>
<gene>
    <name evidence="2" type="primary">txxe 3380</name>
    <name evidence="2" type="ORF">TXXE_16770</name>
</gene>
<organism evidence="2 3">
    <name type="scientific">Thermobacillus xylanilyticus</name>
    <dbReference type="NCBI Taxonomy" id="76633"/>
    <lineage>
        <taxon>Bacteria</taxon>
        <taxon>Bacillati</taxon>
        <taxon>Bacillota</taxon>
        <taxon>Bacilli</taxon>
        <taxon>Bacillales</taxon>
        <taxon>Paenibacillaceae</taxon>
        <taxon>Thermobacillus</taxon>
    </lineage>
</organism>
<evidence type="ECO:0000256" key="1">
    <source>
        <dbReference type="SAM" id="MobiDB-lite"/>
    </source>
</evidence>